<gene>
    <name evidence="1" type="ORF">C3430_10310</name>
</gene>
<accession>A0A2S4RY69</accession>
<protein>
    <submittedName>
        <fullName evidence="1">Uncharacterized protein</fullName>
    </submittedName>
</protein>
<dbReference type="EMBL" id="PQLX01000003">
    <property type="protein sequence ID" value="POU65695.1"/>
    <property type="molecule type" value="Genomic_DNA"/>
</dbReference>
<evidence type="ECO:0000313" key="2">
    <source>
        <dbReference type="Proteomes" id="UP000237003"/>
    </source>
</evidence>
<name>A0A2S4RY69_CITAM</name>
<comment type="caution">
    <text evidence="1">The sequence shown here is derived from an EMBL/GenBank/DDBJ whole genome shotgun (WGS) entry which is preliminary data.</text>
</comment>
<evidence type="ECO:0000313" key="1">
    <source>
        <dbReference type="EMBL" id="POU65695.1"/>
    </source>
</evidence>
<dbReference type="Proteomes" id="UP000237003">
    <property type="component" value="Unassembled WGS sequence"/>
</dbReference>
<proteinExistence type="predicted"/>
<sequence>MKPQKRAMRRHHAKRLKAKRNHYHNVGSGGLVALGIVYRTPCLCSCWMCGNQRQYYGMRIQERRDRAMYSL</sequence>
<dbReference type="RefSeq" id="WP_103776092.1">
    <property type="nucleotide sequence ID" value="NZ_PQLX01000003.1"/>
</dbReference>
<reference evidence="1 2" key="1">
    <citation type="submission" date="2018-01" db="EMBL/GenBank/DDBJ databases">
        <title>Complete genome sequences of 14 Citrobacter spp. isolated from plant in Canada.</title>
        <authorList>
            <person name="Bhandare S.G."/>
            <person name="Colavecchio A."/>
            <person name="Jeukens J."/>
            <person name="Emond-Rheault J.-G."/>
            <person name="Freschi L."/>
            <person name="Hamel J."/>
            <person name="Kukavica-Ibrulj I."/>
            <person name="Levesque R."/>
            <person name="Goodridge L."/>
        </authorList>
    </citation>
    <scope>NUCLEOTIDE SEQUENCE [LARGE SCALE GENOMIC DNA]</scope>
    <source>
        <strain evidence="1 2">S1285</strain>
    </source>
</reference>
<dbReference type="OrthoDB" id="8482078at2"/>
<dbReference type="AlphaFoldDB" id="A0A2S4RY69"/>
<organism evidence="1 2">
    <name type="scientific">Citrobacter amalonaticus</name>
    <dbReference type="NCBI Taxonomy" id="35703"/>
    <lineage>
        <taxon>Bacteria</taxon>
        <taxon>Pseudomonadati</taxon>
        <taxon>Pseudomonadota</taxon>
        <taxon>Gammaproteobacteria</taxon>
        <taxon>Enterobacterales</taxon>
        <taxon>Enterobacteriaceae</taxon>
        <taxon>Citrobacter</taxon>
    </lineage>
</organism>